<dbReference type="NCBIfam" id="NF004513">
    <property type="entry name" value="PRK05854.1"/>
    <property type="match status" value="1"/>
</dbReference>
<feature type="region of interest" description="Disordered" evidence="2">
    <location>
        <begin position="265"/>
        <end position="285"/>
    </location>
</feature>
<dbReference type="InterPro" id="IPR036291">
    <property type="entry name" value="NAD(P)-bd_dom_sf"/>
</dbReference>
<keyword evidence="4" id="KW-1185">Reference proteome</keyword>
<dbReference type="InterPro" id="IPR002347">
    <property type="entry name" value="SDR_fam"/>
</dbReference>
<dbReference type="RefSeq" id="WP_250201398.1">
    <property type="nucleotide sequence ID" value="NZ_CP097649.1"/>
</dbReference>
<evidence type="ECO:0000256" key="2">
    <source>
        <dbReference type="SAM" id="MobiDB-lite"/>
    </source>
</evidence>
<organism evidence="3 4">
    <name type="scientific">Brevundimonas albigilva</name>
    <dbReference type="NCBI Taxonomy" id="1312364"/>
    <lineage>
        <taxon>Bacteria</taxon>
        <taxon>Pseudomonadati</taxon>
        <taxon>Pseudomonadota</taxon>
        <taxon>Alphaproteobacteria</taxon>
        <taxon>Caulobacterales</taxon>
        <taxon>Caulobacteraceae</taxon>
        <taxon>Brevundimonas</taxon>
    </lineage>
</organism>
<evidence type="ECO:0000313" key="4">
    <source>
        <dbReference type="Proteomes" id="UP001055429"/>
    </source>
</evidence>
<proteinExistence type="predicted"/>
<reference evidence="3" key="1">
    <citation type="submission" date="2022-05" db="EMBL/GenBank/DDBJ databases">
        <title>Brevundimonas albigilva TT17 genome sequence.</title>
        <authorList>
            <person name="Lee K."/>
            <person name="Son H."/>
        </authorList>
    </citation>
    <scope>NUCLEOTIDE SEQUENCE</scope>
    <source>
        <strain evidence="3">TT17</strain>
    </source>
</reference>
<dbReference type="SUPFAM" id="SSF51735">
    <property type="entry name" value="NAD(P)-binding Rossmann-fold domains"/>
    <property type="match status" value="1"/>
</dbReference>
<sequence length="303" mass="32236">MATWTTDDIPDQRGRLAIVTGATGGLGLETALALAGAGAEVVLAGRNPLKGDRAERMIRDRHPHAEVRFGLADLADLASIAAFGDRLLADGRPIDILVNNAGVMALPRRETTADGFERQFGVNYLSHFALTGRLLPLLTAGRARVVQLSSMAHHGGRIRLDDLNHAHGYRPWPVYQQSKLAMLMFAVELQRRSDAHGWGLTSVAAHPGVANTDLMSNGPGGLTGFGARLFLPLLTHSAAAGALPSLMAATLPDATPGGYYGPQALGEWRGPPGPARVDPAARDPEVARRLWSESERLTGVRYG</sequence>
<dbReference type="EMBL" id="CP097649">
    <property type="protein sequence ID" value="URI14163.1"/>
    <property type="molecule type" value="Genomic_DNA"/>
</dbReference>
<evidence type="ECO:0000256" key="1">
    <source>
        <dbReference type="ARBA" id="ARBA00023002"/>
    </source>
</evidence>
<accession>A0ABY4SMW1</accession>
<keyword evidence="1" id="KW-0560">Oxidoreductase</keyword>
<dbReference type="NCBIfam" id="NF004846">
    <property type="entry name" value="PRK06197.1"/>
    <property type="match status" value="1"/>
</dbReference>
<dbReference type="PRINTS" id="PR00081">
    <property type="entry name" value="GDHRDH"/>
</dbReference>
<gene>
    <name evidence="3" type="ORF">M8231_10020</name>
</gene>
<dbReference type="Pfam" id="PF00106">
    <property type="entry name" value="adh_short"/>
    <property type="match status" value="1"/>
</dbReference>
<evidence type="ECO:0000313" key="3">
    <source>
        <dbReference type="EMBL" id="URI14163.1"/>
    </source>
</evidence>
<dbReference type="PANTHER" id="PTHR43157">
    <property type="entry name" value="PHOSPHATIDYLINOSITOL-GLYCAN BIOSYNTHESIS CLASS F PROTEIN-RELATED"/>
    <property type="match status" value="1"/>
</dbReference>
<dbReference type="Proteomes" id="UP001055429">
    <property type="component" value="Chromosome"/>
</dbReference>
<dbReference type="Gene3D" id="3.40.50.720">
    <property type="entry name" value="NAD(P)-binding Rossmann-like Domain"/>
    <property type="match status" value="1"/>
</dbReference>
<dbReference type="PANTHER" id="PTHR43157:SF31">
    <property type="entry name" value="PHOSPHATIDYLINOSITOL-GLYCAN BIOSYNTHESIS CLASS F PROTEIN"/>
    <property type="match status" value="1"/>
</dbReference>
<name>A0ABY4SMW1_9CAUL</name>
<protein>
    <submittedName>
        <fullName evidence="3">SDR family oxidoreductase</fullName>
    </submittedName>
</protein>
<dbReference type="CDD" id="cd05327">
    <property type="entry name" value="retinol-DH_like_SDR_c_like"/>
    <property type="match status" value="1"/>
</dbReference>